<dbReference type="AlphaFoldDB" id="A0AAD0SS31"/>
<reference evidence="2 3" key="1">
    <citation type="submission" date="2018-08" db="EMBL/GenBank/DDBJ databases">
        <title>Complete genome of the Arcobacter suis type strain LMG 26152.</title>
        <authorList>
            <person name="Miller W.G."/>
            <person name="Yee E."/>
            <person name="Bono J.L."/>
        </authorList>
    </citation>
    <scope>NUCLEOTIDE SEQUENCE [LARGE SCALE GENOMIC DNA]</scope>
    <source>
        <strain evidence="2 3">CECT 7833</strain>
    </source>
</reference>
<proteinExistence type="predicted"/>
<dbReference type="PROSITE" id="PS51704">
    <property type="entry name" value="GP_PDE"/>
    <property type="match status" value="1"/>
</dbReference>
<protein>
    <submittedName>
        <fullName evidence="2">Glycerophosphodiester phosphodiesterase</fullName>
        <ecNumber evidence="2">3.1.4.46</ecNumber>
    </submittedName>
</protein>
<dbReference type="RefSeq" id="WP_118887122.1">
    <property type="nucleotide sequence ID" value="NZ_CP032100.1"/>
</dbReference>
<dbReference type="GO" id="GO:0008889">
    <property type="term" value="F:glycerophosphodiester phosphodiesterase activity"/>
    <property type="evidence" value="ECO:0007669"/>
    <property type="project" value="UniProtKB-EC"/>
</dbReference>
<accession>A0AAD0SS31</accession>
<dbReference type="GO" id="GO:0006629">
    <property type="term" value="P:lipid metabolic process"/>
    <property type="evidence" value="ECO:0007669"/>
    <property type="project" value="InterPro"/>
</dbReference>
<evidence type="ECO:0000259" key="1">
    <source>
        <dbReference type="PROSITE" id="PS51704"/>
    </source>
</evidence>
<feature type="domain" description="GP-PDE" evidence="1">
    <location>
        <begin position="4"/>
        <end position="230"/>
    </location>
</feature>
<gene>
    <name evidence="2" type="primary">ugpQ</name>
    <name evidence="2" type="ORF">ASUIS_2090</name>
</gene>
<dbReference type="Proteomes" id="UP000263040">
    <property type="component" value="Chromosome"/>
</dbReference>
<dbReference type="InterPro" id="IPR030395">
    <property type="entry name" value="GP_PDE_dom"/>
</dbReference>
<evidence type="ECO:0000313" key="3">
    <source>
        <dbReference type="Proteomes" id="UP000263040"/>
    </source>
</evidence>
<dbReference type="EC" id="3.1.4.46" evidence="2"/>
<dbReference type="PANTHER" id="PTHR46211">
    <property type="entry name" value="GLYCEROPHOSPHORYL DIESTER PHOSPHODIESTERASE"/>
    <property type="match status" value="1"/>
</dbReference>
<name>A0AAD0SS31_9BACT</name>
<dbReference type="Gene3D" id="3.20.20.190">
    <property type="entry name" value="Phosphatidylinositol (PI) phosphodiesterase"/>
    <property type="match status" value="1"/>
</dbReference>
<dbReference type="Pfam" id="PF03009">
    <property type="entry name" value="GDPD"/>
    <property type="match status" value="1"/>
</dbReference>
<keyword evidence="2" id="KW-0378">Hydrolase</keyword>
<dbReference type="KEGG" id="asui:ASUIS_2090"/>
<dbReference type="EMBL" id="CP032100">
    <property type="protein sequence ID" value="AXX90536.1"/>
    <property type="molecule type" value="Genomic_DNA"/>
</dbReference>
<dbReference type="SUPFAM" id="SSF51695">
    <property type="entry name" value="PLC-like phosphodiesterases"/>
    <property type="match status" value="1"/>
</dbReference>
<evidence type="ECO:0000313" key="2">
    <source>
        <dbReference type="EMBL" id="AXX90536.1"/>
    </source>
</evidence>
<dbReference type="PANTHER" id="PTHR46211:SF1">
    <property type="entry name" value="GLYCEROPHOSPHODIESTER PHOSPHODIESTERASE, CYTOPLASMIC"/>
    <property type="match status" value="1"/>
</dbReference>
<sequence>MKTTKLIAHRGLHKGMEIPENSMLAFQKAVEKGYGIELDITISKDNQIVVFHDETLNRLCNINGNIEEFDYAFLKKLKLYETDEYIPLFDEVLALIDGKIPLIIEIKKHKNVGILEDILCDLLNNYKGEYFICSFEKEILTWFKKNKSSLKRGLIFEVNPKKFQKYNKTLFLYKYFKTKPDFISLDYKLLDSSIYSFCVKNNLPIISWTINSKEKYKKVNKKVDSVIFEF</sequence>
<dbReference type="InterPro" id="IPR017946">
    <property type="entry name" value="PLC-like_Pdiesterase_TIM-brl"/>
</dbReference>
<organism evidence="2 3">
    <name type="scientific">Arcobacter suis CECT 7833</name>
    <dbReference type="NCBI Taxonomy" id="663365"/>
    <lineage>
        <taxon>Bacteria</taxon>
        <taxon>Pseudomonadati</taxon>
        <taxon>Campylobacterota</taxon>
        <taxon>Epsilonproteobacteria</taxon>
        <taxon>Campylobacterales</taxon>
        <taxon>Arcobacteraceae</taxon>
        <taxon>Arcobacter</taxon>
    </lineage>
</organism>
<keyword evidence="3" id="KW-1185">Reference proteome</keyword>